<dbReference type="PANTHER" id="PTHR43003:SF13">
    <property type="entry name" value="DNA-3-METHYLADENINE GLYCOSYLASE 2"/>
    <property type="match status" value="1"/>
</dbReference>
<evidence type="ECO:0000313" key="7">
    <source>
        <dbReference type="Proteomes" id="UP000663801"/>
    </source>
</evidence>
<dbReference type="GO" id="GO:0005737">
    <property type="term" value="C:cytoplasm"/>
    <property type="evidence" value="ECO:0007669"/>
    <property type="project" value="TreeGrafter"/>
</dbReference>
<dbReference type="EC" id="3.2.2.21" evidence="2"/>
<dbReference type="InterPro" id="IPR011257">
    <property type="entry name" value="DNA_glycosylase"/>
</dbReference>
<dbReference type="GO" id="GO:0032993">
    <property type="term" value="C:protein-DNA complex"/>
    <property type="evidence" value="ECO:0007669"/>
    <property type="project" value="TreeGrafter"/>
</dbReference>
<evidence type="ECO:0000256" key="3">
    <source>
        <dbReference type="ARBA" id="ARBA00022763"/>
    </source>
</evidence>
<comment type="caution">
    <text evidence="6">The sequence shown here is derived from an EMBL/GenBank/DDBJ whole genome shotgun (WGS) entry which is preliminary data.</text>
</comment>
<feature type="domain" description="HhH-GPD" evidence="5">
    <location>
        <begin position="151"/>
        <end position="313"/>
    </location>
</feature>
<dbReference type="AlphaFoldDB" id="A0A939C2N2"/>
<reference evidence="6" key="1">
    <citation type="submission" date="2021-01" db="EMBL/GenBank/DDBJ databases">
        <title>KCTC 19127 draft genome.</title>
        <authorList>
            <person name="An D."/>
        </authorList>
    </citation>
    <scope>NUCLEOTIDE SEQUENCE</scope>
    <source>
        <strain evidence="6">KCTC 19127</strain>
    </source>
</reference>
<dbReference type="CDD" id="cd00056">
    <property type="entry name" value="ENDO3c"/>
    <property type="match status" value="1"/>
</dbReference>
<dbReference type="EMBL" id="JAERWL010000006">
    <property type="protein sequence ID" value="MBM9476191.1"/>
    <property type="molecule type" value="Genomic_DNA"/>
</dbReference>
<dbReference type="InterPro" id="IPR003265">
    <property type="entry name" value="HhH-GPD_domain"/>
</dbReference>
<sequence length="334" mass="35988">MTVTRPDLVAVTIPGPVVTGIPVILRMRARGPFSLGAAARFSEEFPAGQGGGDEPRLDLAFPADRGGSAVGVRVTQDGADVIARVVADPGGVSPADVRGQVERILALDVDGTGFLAVGEHDPVVGELQRRRPGLRPVQFHSPYEAAAWAIIGQRIRMTQAAVIRTRIAERLGETMDFGDRTLPAFPAPGRLAELGEFPGLTGRKIDQLRALGRAADEGLLDAAELRALPVEEALTHLRALPGVGPFSAELVLLRGAGHPDVFPAHEKRLHRAMAALYDLGEDPSLDALRAVADGWRPYRTWTALLLRVWLEDQTHEIATGRRVMDLPDRVDPDR</sequence>
<name>A0A939C2N2_9ACTN</name>
<organism evidence="6 7">
    <name type="scientific">Nakamurella flavida</name>
    <dbReference type="NCBI Taxonomy" id="363630"/>
    <lineage>
        <taxon>Bacteria</taxon>
        <taxon>Bacillati</taxon>
        <taxon>Actinomycetota</taxon>
        <taxon>Actinomycetes</taxon>
        <taxon>Nakamurellales</taxon>
        <taxon>Nakamurellaceae</taxon>
        <taxon>Nakamurella</taxon>
    </lineage>
</organism>
<dbReference type="GO" id="GO:0032131">
    <property type="term" value="F:alkylated DNA binding"/>
    <property type="evidence" value="ECO:0007669"/>
    <property type="project" value="TreeGrafter"/>
</dbReference>
<accession>A0A939C2N2</accession>
<dbReference type="GO" id="GO:0043916">
    <property type="term" value="F:DNA-7-methylguanine glycosylase activity"/>
    <property type="evidence" value="ECO:0007669"/>
    <property type="project" value="TreeGrafter"/>
</dbReference>
<comment type="catalytic activity">
    <reaction evidence="1">
        <text>Hydrolysis of alkylated DNA, releasing 3-methyladenine, 3-methylguanine, 7-methylguanine and 7-methyladenine.</text>
        <dbReference type="EC" id="3.2.2.21"/>
    </reaction>
</comment>
<keyword evidence="3" id="KW-0227">DNA damage</keyword>
<dbReference type="SMART" id="SM00478">
    <property type="entry name" value="ENDO3c"/>
    <property type="match status" value="1"/>
</dbReference>
<evidence type="ECO:0000256" key="2">
    <source>
        <dbReference type="ARBA" id="ARBA00012000"/>
    </source>
</evidence>
<evidence type="ECO:0000259" key="5">
    <source>
        <dbReference type="SMART" id="SM00478"/>
    </source>
</evidence>
<dbReference type="Gene3D" id="1.10.1670.40">
    <property type="match status" value="1"/>
</dbReference>
<dbReference type="SUPFAM" id="SSF48150">
    <property type="entry name" value="DNA-glycosylase"/>
    <property type="match status" value="1"/>
</dbReference>
<proteinExistence type="predicted"/>
<evidence type="ECO:0000313" key="6">
    <source>
        <dbReference type="EMBL" id="MBM9476191.1"/>
    </source>
</evidence>
<keyword evidence="4" id="KW-0234">DNA repair</keyword>
<dbReference type="GO" id="GO:0006307">
    <property type="term" value="P:DNA alkylation repair"/>
    <property type="evidence" value="ECO:0007669"/>
    <property type="project" value="TreeGrafter"/>
</dbReference>
<evidence type="ECO:0000256" key="1">
    <source>
        <dbReference type="ARBA" id="ARBA00000086"/>
    </source>
</evidence>
<dbReference type="InterPro" id="IPR051912">
    <property type="entry name" value="Alkylbase_DNA_Glycosylase/TA"/>
</dbReference>
<dbReference type="GO" id="GO:0006285">
    <property type="term" value="P:base-excision repair, AP site formation"/>
    <property type="evidence" value="ECO:0007669"/>
    <property type="project" value="TreeGrafter"/>
</dbReference>
<keyword evidence="7" id="KW-1185">Reference proteome</keyword>
<dbReference type="Gene3D" id="1.10.340.30">
    <property type="entry name" value="Hypothetical protein, domain 2"/>
    <property type="match status" value="1"/>
</dbReference>
<protein>
    <recommendedName>
        <fullName evidence="2">DNA-3-methyladenine glycosylase II</fullName>
        <ecNumber evidence="2">3.2.2.21</ecNumber>
    </recommendedName>
</protein>
<dbReference type="Proteomes" id="UP000663801">
    <property type="component" value="Unassembled WGS sequence"/>
</dbReference>
<dbReference type="GO" id="GO:0008725">
    <property type="term" value="F:DNA-3-methyladenine glycosylase activity"/>
    <property type="evidence" value="ECO:0007669"/>
    <property type="project" value="TreeGrafter"/>
</dbReference>
<dbReference type="PANTHER" id="PTHR43003">
    <property type="entry name" value="DNA-3-METHYLADENINE GLYCOSYLASE"/>
    <property type="match status" value="1"/>
</dbReference>
<gene>
    <name evidence="6" type="ORF">JL107_07015</name>
</gene>
<evidence type="ECO:0000256" key="4">
    <source>
        <dbReference type="ARBA" id="ARBA00023204"/>
    </source>
</evidence>